<dbReference type="KEGG" id="trg:TRUGW13939_06073"/>
<proteinExistence type="predicted"/>
<evidence type="ECO:0000313" key="3">
    <source>
        <dbReference type="Proteomes" id="UP000509510"/>
    </source>
</evidence>
<dbReference type="EMBL" id="CP055900">
    <property type="protein sequence ID" value="QKX58945.1"/>
    <property type="molecule type" value="Genomic_DNA"/>
</dbReference>
<keyword evidence="3" id="KW-1185">Reference proteome</keyword>
<name>A0A7H8QZR1_TALRU</name>
<dbReference type="AlphaFoldDB" id="A0A7H8QZR1"/>
<dbReference type="GeneID" id="55993569"/>
<gene>
    <name evidence="2" type="ORF">TRUGW13939_06073</name>
</gene>
<dbReference type="Proteomes" id="UP000509510">
    <property type="component" value="Chromosome III"/>
</dbReference>
<protein>
    <submittedName>
        <fullName evidence="2">Uncharacterized protein</fullName>
    </submittedName>
</protein>
<reference evidence="3" key="1">
    <citation type="submission" date="2020-06" db="EMBL/GenBank/DDBJ databases">
        <title>A chromosome-scale genome assembly of Talaromyces rugulosus W13939.</title>
        <authorList>
            <person name="Wang B."/>
            <person name="Guo L."/>
            <person name="Ye K."/>
            <person name="Wang L."/>
        </authorList>
    </citation>
    <scope>NUCLEOTIDE SEQUENCE [LARGE SCALE GENOMIC DNA]</scope>
    <source>
        <strain evidence="3">W13939</strain>
    </source>
</reference>
<dbReference type="RefSeq" id="XP_035345123.1">
    <property type="nucleotide sequence ID" value="XM_035489230.1"/>
</dbReference>
<organism evidence="2 3">
    <name type="scientific">Talaromyces rugulosus</name>
    <name type="common">Penicillium rugulosum</name>
    <dbReference type="NCBI Taxonomy" id="121627"/>
    <lineage>
        <taxon>Eukaryota</taxon>
        <taxon>Fungi</taxon>
        <taxon>Dikarya</taxon>
        <taxon>Ascomycota</taxon>
        <taxon>Pezizomycotina</taxon>
        <taxon>Eurotiomycetes</taxon>
        <taxon>Eurotiomycetidae</taxon>
        <taxon>Eurotiales</taxon>
        <taxon>Trichocomaceae</taxon>
        <taxon>Talaromyces</taxon>
        <taxon>Talaromyces sect. Islandici</taxon>
    </lineage>
</organism>
<evidence type="ECO:0000313" key="2">
    <source>
        <dbReference type="EMBL" id="QKX58945.1"/>
    </source>
</evidence>
<feature type="compositionally biased region" description="Basic and acidic residues" evidence="1">
    <location>
        <begin position="57"/>
        <end position="90"/>
    </location>
</feature>
<evidence type="ECO:0000256" key="1">
    <source>
        <dbReference type="SAM" id="MobiDB-lite"/>
    </source>
</evidence>
<accession>A0A7H8QZR1</accession>
<sequence length="90" mass="10466">MARNGKSWLLFSAPNFWVRANIKWNRDLIFISTFPPARLTHLDAFEESAHLPAEVSQSKEKTSVHEEQERTVDFSKAKQQHCDDKPQQRG</sequence>
<feature type="region of interest" description="Disordered" evidence="1">
    <location>
        <begin position="52"/>
        <end position="90"/>
    </location>
</feature>